<feature type="compositionally biased region" description="Low complexity" evidence="1">
    <location>
        <begin position="389"/>
        <end position="398"/>
    </location>
</feature>
<dbReference type="InterPro" id="IPR003870">
    <property type="entry name" value="DUF222"/>
</dbReference>
<sequence>MFDIDVLRLPYRQLLVEHALREWLDQVFRPSVGLAAEVGARTSPSAAVRDARLTAFRAELDAGGARLTEARLAQRSLDRAAAERARALAGFARSRPSSADRSDQEVGAAAAASRAARPRALLSVSEWAVDEVSAALRLTSDAATRLLVESVLLVEELPATLAALEEGRISQQHAAVLVDLLAPLDAGVRAVAEERLLARAGGKTAAQLRAAARRLVQRLDPDALADRVERAIRDRRVGLHAGEDGMSTLYALLPAPVARACHDALSQYADASRVEGDTRSKDQRMADCLVDLVLRPGQHGMAPVQARLVVVAAVETLLGGPEPGEVSGDLVPAVMVRELAYALGLLPRPTDDQQEPGRPAPSAVPTDATPATIVDDTAPPAAEGHPETEAVTAAPAVESHPETGAVTAPPAVESRLDTEAVTALGALLGTRRTEGTALASRPEIAVVDGLSGQLLALTDATEIRQIAGGSSRAVAGDPSAAVAAPPVGEPGSRPPPPTPGYRPHAALERFVHLRDRRCRFPGCRARPVSCDGHHIEAWPAGPTSSSNLCSLCRHHHRLVHQAPGWRLRALDGHGTLVWSMPDGTELTTQPPRFGTDDDLPRITQPAGATTVALAARPTLVGRPSPPGLDADPPPF</sequence>
<evidence type="ECO:0000259" key="2">
    <source>
        <dbReference type="SMART" id="SM00507"/>
    </source>
</evidence>
<keyword evidence="4" id="KW-1185">Reference proteome</keyword>
<reference evidence="3 4" key="1">
    <citation type="submission" date="2020-02" db="EMBL/GenBank/DDBJ databases">
        <title>The whole genome sequence of CPCC 205119.</title>
        <authorList>
            <person name="Jiang Z."/>
        </authorList>
    </citation>
    <scope>NUCLEOTIDE SEQUENCE [LARGE SCALE GENOMIC DNA]</scope>
    <source>
        <strain evidence="3 4">CPCC 205119</strain>
    </source>
</reference>
<dbReference type="Proteomes" id="UP000470470">
    <property type="component" value="Unassembled WGS sequence"/>
</dbReference>
<dbReference type="InterPro" id="IPR003615">
    <property type="entry name" value="HNH_nuc"/>
</dbReference>
<dbReference type="CDD" id="cd00085">
    <property type="entry name" value="HNHc"/>
    <property type="match status" value="1"/>
</dbReference>
<gene>
    <name evidence="3" type="ORF">G1H19_02835</name>
</gene>
<protein>
    <submittedName>
        <fullName evidence="3">DUF222 domain-containing protein</fullName>
    </submittedName>
</protein>
<evidence type="ECO:0000313" key="3">
    <source>
        <dbReference type="EMBL" id="NEL52952.1"/>
    </source>
</evidence>
<feature type="domain" description="HNH nuclease" evidence="2">
    <location>
        <begin position="506"/>
        <end position="557"/>
    </location>
</feature>
<feature type="region of interest" description="Disordered" evidence="1">
    <location>
        <begin position="470"/>
        <end position="503"/>
    </location>
</feature>
<dbReference type="RefSeq" id="WP_174277981.1">
    <property type="nucleotide sequence ID" value="NZ_JABEYD010000001.1"/>
</dbReference>
<feature type="region of interest" description="Disordered" evidence="1">
    <location>
        <begin position="347"/>
        <end position="410"/>
    </location>
</feature>
<feature type="compositionally biased region" description="Low complexity" evidence="1">
    <location>
        <begin position="473"/>
        <end position="491"/>
    </location>
</feature>
<name>A0A7K3W917_9ACTN</name>
<evidence type="ECO:0000256" key="1">
    <source>
        <dbReference type="SAM" id="MobiDB-lite"/>
    </source>
</evidence>
<organism evidence="3 4">
    <name type="scientific">Goekera deserti</name>
    <dbReference type="NCBI Taxonomy" id="2497753"/>
    <lineage>
        <taxon>Bacteria</taxon>
        <taxon>Bacillati</taxon>
        <taxon>Actinomycetota</taxon>
        <taxon>Actinomycetes</taxon>
        <taxon>Geodermatophilales</taxon>
        <taxon>Geodermatophilaceae</taxon>
        <taxon>Goekera</taxon>
    </lineage>
</organism>
<dbReference type="SMART" id="SM00507">
    <property type="entry name" value="HNHc"/>
    <property type="match status" value="1"/>
</dbReference>
<dbReference type="AlphaFoldDB" id="A0A7K3W917"/>
<evidence type="ECO:0000313" key="4">
    <source>
        <dbReference type="Proteomes" id="UP000470470"/>
    </source>
</evidence>
<proteinExistence type="predicted"/>
<comment type="caution">
    <text evidence="3">The sequence shown here is derived from an EMBL/GenBank/DDBJ whole genome shotgun (WGS) entry which is preliminary data.</text>
</comment>
<dbReference type="Pfam" id="PF02720">
    <property type="entry name" value="DUF222"/>
    <property type="match status" value="1"/>
</dbReference>
<accession>A0A7K3W917</accession>
<dbReference type="EMBL" id="JAAGWK010000005">
    <property type="protein sequence ID" value="NEL52952.1"/>
    <property type="molecule type" value="Genomic_DNA"/>
</dbReference>